<organism evidence="1 2">
    <name type="scientific">Peredibacter starrii</name>
    <dbReference type="NCBI Taxonomy" id="28202"/>
    <lineage>
        <taxon>Bacteria</taxon>
        <taxon>Pseudomonadati</taxon>
        <taxon>Bdellovibrionota</taxon>
        <taxon>Bacteriovoracia</taxon>
        <taxon>Bacteriovoracales</taxon>
        <taxon>Bacteriovoracaceae</taxon>
        <taxon>Peredibacter</taxon>
    </lineage>
</organism>
<accession>A0AAX4HP51</accession>
<reference evidence="1 2" key="1">
    <citation type="submission" date="2023-11" db="EMBL/GenBank/DDBJ databases">
        <title>Peredibacter starrii A3.12.</title>
        <authorList>
            <person name="Mitchell R.J."/>
        </authorList>
    </citation>
    <scope>NUCLEOTIDE SEQUENCE [LARGE SCALE GENOMIC DNA]</scope>
    <source>
        <strain evidence="1 2">A3.12</strain>
    </source>
</reference>
<evidence type="ECO:0000313" key="2">
    <source>
        <dbReference type="Proteomes" id="UP001324634"/>
    </source>
</evidence>
<keyword evidence="2" id="KW-1185">Reference proteome</keyword>
<evidence type="ECO:0000313" key="1">
    <source>
        <dbReference type="EMBL" id="WPU65021.1"/>
    </source>
</evidence>
<gene>
    <name evidence="1" type="ORF">SOO65_20195</name>
</gene>
<sequence length="382" mass="44498">MRPRPLARALQKRPDSPEKLFTQVILAAKPELQRLWEEGDRYFPKDGVQCKDEILHDKSIGRSYYQCQPHFWQCYWQHGVTKTPALAIELFGQTFHVMAKASFEPIEAYSTSARYYKIFKRETPGLNLHYGYIVELAVLEIPGFTQPLILADSCRDTYLPERIYGYGKVEDRREEGFIWDNFGREIYLDKFYVSNQQVNEWRVLKGEASKIIQDRKLWPKPALLSLSDQKNYCAFFGKRLLEAKLFDAATMAPSDTKNPKPEKVLRPDTPWQRDYSRSFLGMAKINPDYQLTPLDCQLAQVQGCAERFFTTDSSTWMGFNFALGFYPESLANDIDPDKNLKMSSRFLAPSSEWHQLGMRSHWKGEQTENQPVAFRCYEEVVP</sequence>
<name>A0AAX4HP51_9BACT</name>
<dbReference type="EMBL" id="CP139487">
    <property type="protein sequence ID" value="WPU65021.1"/>
    <property type="molecule type" value="Genomic_DNA"/>
</dbReference>
<dbReference type="AlphaFoldDB" id="A0AAX4HP51"/>
<dbReference type="KEGG" id="psti:SOO65_20195"/>
<proteinExistence type="predicted"/>
<dbReference type="RefSeq" id="WP_321394927.1">
    <property type="nucleotide sequence ID" value="NZ_CP139487.1"/>
</dbReference>
<protein>
    <submittedName>
        <fullName evidence="1">Uncharacterized protein</fullName>
    </submittedName>
</protein>
<dbReference type="Proteomes" id="UP001324634">
    <property type="component" value="Chromosome"/>
</dbReference>